<evidence type="ECO:0000256" key="2">
    <source>
        <dbReference type="ARBA" id="ARBA00003316"/>
    </source>
</evidence>
<reference evidence="22" key="2">
    <citation type="submission" date="2025-08" db="UniProtKB">
        <authorList>
            <consortium name="Ensembl"/>
        </authorList>
    </citation>
    <scope>IDENTIFICATION</scope>
</reference>
<keyword evidence="15" id="KW-0274">FAD</keyword>
<keyword evidence="10" id="KW-0285">Flavoprotein</keyword>
<dbReference type="Pfam" id="PF01507">
    <property type="entry name" value="PAPS_reduct"/>
    <property type="match status" value="1"/>
</dbReference>
<keyword evidence="14" id="KW-0547">Nucleotide-binding</keyword>
<evidence type="ECO:0000256" key="10">
    <source>
        <dbReference type="ARBA" id="ARBA00022630"/>
    </source>
</evidence>
<evidence type="ECO:0000256" key="11">
    <source>
        <dbReference type="ARBA" id="ARBA00022643"/>
    </source>
</evidence>
<dbReference type="Ensembl" id="ENSNFUT00015020260.1">
    <property type="protein sequence ID" value="ENSNFUP00015019349.1"/>
    <property type="gene ID" value="ENSNFUG00015009139.1"/>
</dbReference>
<evidence type="ECO:0000256" key="4">
    <source>
        <dbReference type="ARBA" id="ARBA00004726"/>
    </source>
</evidence>
<organism evidence="22 23">
    <name type="scientific">Nothobranchius furzeri</name>
    <name type="common">Turquoise killifish</name>
    <dbReference type="NCBI Taxonomy" id="105023"/>
    <lineage>
        <taxon>Eukaryota</taxon>
        <taxon>Metazoa</taxon>
        <taxon>Chordata</taxon>
        <taxon>Craniata</taxon>
        <taxon>Vertebrata</taxon>
        <taxon>Euteleostomi</taxon>
        <taxon>Actinopterygii</taxon>
        <taxon>Neopterygii</taxon>
        <taxon>Teleostei</taxon>
        <taxon>Neoteleostei</taxon>
        <taxon>Acanthomorphata</taxon>
        <taxon>Ovalentaria</taxon>
        <taxon>Atherinomorphae</taxon>
        <taxon>Cyprinodontiformes</taxon>
        <taxon>Nothobranchiidae</taxon>
        <taxon>Nothobranchius</taxon>
    </lineage>
</organism>
<evidence type="ECO:0000256" key="15">
    <source>
        <dbReference type="ARBA" id="ARBA00022827"/>
    </source>
</evidence>
<evidence type="ECO:0000256" key="17">
    <source>
        <dbReference type="ARBA" id="ARBA00031145"/>
    </source>
</evidence>
<evidence type="ECO:0000256" key="19">
    <source>
        <dbReference type="ARBA" id="ARBA00031871"/>
    </source>
</evidence>
<comment type="catalytic activity">
    <reaction evidence="20">
        <text>FMN + ATP + H(+) = FAD + diphosphate</text>
        <dbReference type="Rhea" id="RHEA:17237"/>
        <dbReference type="ChEBI" id="CHEBI:15378"/>
        <dbReference type="ChEBI" id="CHEBI:30616"/>
        <dbReference type="ChEBI" id="CHEBI:33019"/>
        <dbReference type="ChEBI" id="CHEBI:57692"/>
        <dbReference type="ChEBI" id="CHEBI:58210"/>
        <dbReference type="EC" id="2.7.7.2"/>
    </reaction>
</comment>
<reference evidence="22" key="1">
    <citation type="submission" date="2014-08" db="EMBL/GenBank/DDBJ databases">
        <authorList>
            <person name="Senf B."/>
            <person name="Petzold A."/>
            <person name="Downie B.R."/>
            <person name="Koch P."/>
            <person name="Platzer M."/>
        </authorList>
    </citation>
    <scope>NUCLEOTIDE SEQUENCE [LARGE SCALE GENOMIC DNA]</scope>
    <source>
        <strain evidence="22">GRZ</strain>
    </source>
</reference>
<comment type="pathway">
    <text evidence="4">Cofactor biosynthesis; FAD biosynthesis; FAD from FMN: step 1/1.</text>
</comment>
<keyword evidence="13" id="KW-0548">Nucleotidyltransferase</keyword>
<evidence type="ECO:0000256" key="18">
    <source>
        <dbReference type="ARBA" id="ARBA00031676"/>
    </source>
</evidence>
<dbReference type="InterPro" id="IPR036425">
    <property type="entry name" value="MoaB/Mog-like_dom_sf"/>
</dbReference>
<evidence type="ECO:0000313" key="23">
    <source>
        <dbReference type="Proteomes" id="UP000694548"/>
    </source>
</evidence>
<comment type="function">
    <text evidence="2">Catalyzes the adenylation of flavin mononucleotide (FMN) to form flavin adenine dinucleotide (FAD) coenzyme.</text>
</comment>
<gene>
    <name evidence="22" type="primary">FLAD1</name>
    <name evidence="22" type="synonym">flad1</name>
</gene>
<evidence type="ECO:0000256" key="20">
    <source>
        <dbReference type="ARBA" id="ARBA00049494"/>
    </source>
</evidence>
<name>A0A8C6LI77_NOTFU</name>
<dbReference type="SUPFAM" id="SSF53218">
    <property type="entry name" value="Molybdenum cofactor biosynthesis proteins"/>
    <property type="match status" value="1"/>
</dbReference>
<dbReference type="PANTHER" id="PTHR23293">
    <property type="entry name" value="FAD SYNTHETASE-RELATED FMN ADENYLYLTRANSFERASE"/>
    <property type="match status" value="1"/>
</dbReference>
<keyword evidence="9" id="KW-0963">Cytoplasm</keyword>
<evidence type="ECO:0000256" key="16">
    <source>
        <dbReference type="ARBA" id="ARBA00022840"/>
    </source>
</evidence>
<evidence type="ECO:0000256" key="1">
    <source>
        <dbReference type="ARBA" id="ARBA00001946"/>
    </source>
</evidence>
<dbReference type="Proteomes" id="UP000694548">
    <property type="component" value="Chromosome sgr05"/>
</dbReference>
<accession>A0A8C6LI77</accession>
<sequence>MVTAVNGYIVSPSFSIPSLSRAAVRVRRLVAHLSYATMSTGSSANRDAPTAAILIIGDEILKGHTADTNSTFLARALRRLGVSVQRITVIPDVREVIAKEVLLLSSQYTHLITSGGVGPTHDDITLESIAVAFQEELYPHPELTRLVEEFFGTTDMNGPAMKMAMVPRSAKLNYGTDPQSGKCQRYPVVSVRNVYVFPGTPSFMEMAFTGLERLFSSSGTTFYTREVFVDAEETEIAPVLTKVQADWGRKVSLGSYPDWLSNYCKVRLVLDSNSREEVDKARAQLVDELPEGSVVSIVKDPVSIASAEVYRLANNDTALGEKVKSALRTVEAALNQYSTEQICVGFNGGKDCTVLLHLYYAALKRRHPDGKDKVKALYIRNVSPFPEMERFLQDTTKKYDLELISVEGSIRQALNELKERRPELRAVLMGTRRSDPYSHTLTPMSHTDPGWPEYMRVNPLLDWTYHDIWSFLRTLYIPYCILYDKGYTSLGSMDNTCRNKALQVVDERGVKRYKPAYLLENEEEERNSRLIIASTICSLLFPGR</sequence>
<dbReference type="Gene3D" id="3.40.980.10">
    <property type="entry name" value="MoaB/Mog-like domain"/>
    <property type="match status" value="1"/>
</dbReference>
<dbReference type="GeneTree" id="ENSGT00390000007266"/>
<comment type="cofactor">
    <cofactor evidence="1">
        <name>Mg(2+)</name>
        <dbReference type="ChEBI" id="CHEBI:18420"/>
    </cofactor>
</comment>
<dbReference type="GO" id="GO:0005524">
    <property type="term" value="F:ATP binding"/>
    <property type="evidence" value="ECO:0007669"/>
    <property type="project" value="UniProtKB-KW"/>
</dbReference>
<evidence type="ECO:0000256" key="7">
    <source>
        <dbReference type="ARBA" id="ARBA00012393"/>
    </source>
</evidence>
<dbReference type="InterPro" id="IPR001453">
    <property type="entry name" value="MoaB/Mog_dom"/>
</dbReference>
<evidence type="ECO:0000256" key="3">
    <source>
        <dbReference type="ARBA" id="ARBA00004496"/>
    </source>
</evidence>
<keyword evidence="16" id="KW-0067">ATP-binding</keyword>
<dbReference type="GO" id="GO:0005737">
    <property type="term" value="C:cytoplasm"/>
    <property type="evidence" value="ECO:0007669"/>
    <property type="project" value="UniProtKB-SubCell"/>
</dbReference>
<keyword evidence="23" id="KW-1185">Reference proteome</keyword>
<dbReference type="Pfam" id="PF24102">
    <property type="entry name" value="FLAD1_M"/>
    <property type="match status" value="1"/>
</dbReference>
<evidence type="ECO:0000256" key="9">
    <source>
        <dbReference type="ARBA" id="ARBA00022490"/>
    </source>
</evidence>
<evidence type="ECO:0000256" key="8">
    <source>
        <dbReference type="ARBA" id="ARBA00015431"/>
    </source>
</evidence>
<dbReference type="SMART" id="SM00852">
    <property type="entry name" value="MoCF_biosynth"/>
    <property type="match status" value="1"/>
</dbReference>
<evidence type="ECO:0000256" key="13">
    <source>
        <dbReference type="ARBA" id="ARBA00022695"/>
    </source>
</evidence>
<dbReference type="InterPro" id="IPR014729">
    <property type="entry name" value="Rossmann-like_a/b/a_fold"/>
</dbReference>
<protein>
    <recommendedName>
        <fullName evidence="8">FAD synthase</fullName>
        <ecNumber evidence="7">2.7.7.2</ecNumber>
    </recommendedName>
    <alternativeName>
        <fullName evidence="17">FAD pyrophosphorylase</fullName>
    </alternativeName>
    <alternativeName>
        <fullName evidence="19">FMN adenylyltransferase</fullName>
    </alternativeName>
    <alternativeName>
        <fullName evidence="18">Flavin adenine dinucleotide synthase</fullName>
    </alternativeName>
</protein>
<comment type="similarity">
    <text evidence="6">In the N-terminal section; belongs to the MoaB/Mog family.</text>
</comment>
<dbReference type="InterPro" id="IPR002500">
    <property type="entry name" value="PAPS_reduct_dom"/>
</dbReference>
<evidence type="ECO:0000313" key="22">
    <source>
        <dbReference type="Ensembl" id="ENSNFUP00015019349.1"/>
    </source>
</evidence>
<keyword evidence="11" id="KW-0288">FMN</keyword>
<reference evidence="22" key="3">
    <citation type="submission" date="2025-09" db="UniProtKB">
        <authorList>
            <consortium name="Ensembl"/>
        </authorList>
    </citation>
    <scope>IDENTIFICATION</scope>
</reference>
<dbReference type="FunFam" id="3.40.50.620:FF:000113">
    <property type="entry name" value="FAD synthase"/>
    <property type="match status" value="1"/>
</dbReference>
<dbReference type="Gene3D" id="3.40.50.620">
    <property type="entry name" value="HUPs"/>
    <property type="match status" value="1"/>
</dbReference>
<comment type="similarity">
    <text evidence="5">In the C-terminal section; belongs to the PAPS reductase family. FAD1 subfamily.</text>
</comment>
<dbReference type="AlphaFoldDB" id="A0A8C6LI77"/>
<dbReference type="GO" id="GO:0003919">
    <property type="term" value="F:FMN adenylyltransferase activity"/>
    <property type="evidence" value="ECO:0007669"/>
    <property type="project" value="UniProtKB-EC"/>
</dbReference>
<evidence type="ECO:0000256" key="6">
    <source>
        <dbReference type="ARBA" id="ARBA00007589"/>
    </source>
</evidence>
<evidence type="ECO:0000256" key="12">
    <source>
        <dbReference type="ARBA" id="ARBA00022679"/>
    </source>
</evidence>
<dbReference type="CDD" id="cd00885">
    <property type="entry name" value="cinA"/>
    <property type="match status" value="1"/>
</dbReference>
<evidence type="ECO:0000256" key="5">
    <source>
        <dbReference type="ARBA" id="ARBA00006749"/>
    </source>
</evidence>
<feature type="domain" description="MoaB/Mog" evidence="21">
    <location>
        <begin position="52"/>
        <end position="218"/>
    </location>
</feature>
<dbReference type="CDD" id="cd23948">
    <property type="entry name" value="FAD_synthase"/>
    <property type="match status" value="1"/>
</dbReference>
<keyword evidence="12" id="KW-0808">Transferase</keyword>
<dbReference type="GO" id="GO:0006747">
    <property type="term" value="P:FAD biosynthetic process"/>
    <property type="evidence" value="ECO:0007669"/>
    <property type="project" value="TreeGrafter"/>
</dbReference>
<dbReference type="Pfam" id="PF00994">
    <property type="entry name" value="MoCF_biosynth"/>
    <property type="match status" value="1"/>
</dbReference>
<proteinExistence type="inferred from homology"/>
<dbReference type="InterPro" id="IPR056596">
    <property type="entry name" value="FLAD1_M"/>
</dbReference>
<dbReference type="PANTHER" id="PTHR23293:SF9">
    <property type="entry name" value="FAD SYNTHASE"/>
    <property type="match status" value="1"/>
</dbReference>
<evidence type="ECO:0000259" key="21">
    <source>
        <dbReference type="SMART" id="SM00852"/>
    </source>
</evidence>
<dbReference type="EC" id="2.7.7.2" evidence="7"/>
<comment type="subcellular location">
    <subcellularLocation>
        <location evidence="3">Cytoplasm</location>
    </subcellularLocation>
</comment>
<dbReference type="SUPFAM" id="SSF52402">
    <property type="entry name" value="Adenine nucleotide alpha hydrolases-like"/>
    <property type="match status" value="1"/>
</dbReference>
<evidence type="ECO:0000256" key="14">
    <source>
        <dbReference type="ARBA" id="ARBA00022741"/>
    </source>
</evidence>